<sequence length="226" mass="26083">MKILENWKQQWQSLVLGYHFMQLVKAPYGDFAKIGRLSQEINDIYGMKLVAEFLSRYPQGKKALQERPRLGNVNLQELHQLPENTLGYAYANHMITNGLKPLLNRSIADDPFSFIAAHLGETHDIWHVVTGCPTNKAGEIKLEAFYVAQIYPSRFWIALLAKNLLKTALEDIELCEQHFDALTQGWLLGKQAEPLFGIQWNQLWEMPLEQLRTQLKLNSQFSFNLV</sequence>
<dbReference type="Proteomes" id="UP001576774">
    <property type="component" value="Unassembled WGS sequence"/>
</dbReference>
<protein>
    <submittedName>
        <fullName evidence="1">Coq4 family protein</fullName>
    </submittedName>
</protein>
<gene>
    <name evidence="1" type="ORF">ACE1CC_11020</name>
</gene>
<dbReference type="Pfam" id="PF05019">
    <property type="entry name" value="Coq4"/>
    <property type="match status" value="1"/>
</dbReference>
<accession>A0ABV4X3T8</accession>
<keyword evidence="2" id="KW-1185">Reference proteome</keyword>
<name>A0ABV4X3T8_9CYAN</name>
<reference evidence="1 2" key="1">
    <citation type="submission" date="2024-09" db="EMBL/GenBank/DDBJ databases">
        <title>Floridaenema gen nov. (Aerosakkonemataceae, Aerosakkonematales ord. nov., Cyanobacteria) from benthic tropical and subtropical fresh waters, with the description of four new species.</title>
        <authorList>
            <person name="Moretto J.A."/>
            <person name="Berthold D.E."/>
            <person name="Lefler F.W."/>
            <person name="Huang I.-S."/>
            <person name="Laughinghouse H. IV."/>
        </authorList>
    </citation>
    <scope>NUCLEOTIDE SEQUENCE [LARGE SCALE GENOMIC DNA]</scope>
    <source>
        <strain evidence="1 2">BLCC-F46</strain>
    </source>
</reference>
<dbReference type="EMBL" id="JBHFNQ010000087">
    <property type="protein sequence ID" value="MFB2877405.1"/>
    <property type="molecule type" value="Genomic_DNA"/>
</dbReference>
<comment type="caution">
    <text evidence="1">The sequence shown here is derived from an EMBL/GenBank/DDBJ whole genome shotgun (WGS) entry which is preliminary data.</text>
</comment>
<dbReference type="PANTHER" id="PTHR12922">
    <property type="entry name" value="UBIQUINONE BIOSYNTHESIS PROTEIN"/>
    <property type="match status" value="1"/>
</dbReference>
<dbReference type="InterPro" id="IPR007715">
    <property type="entry name" value="Coq4"/>
</dbReference>
<dbReference type="RefSeq" id="WP_413270505.1">
    <property type="nucleotide sequence ID" value="NZ_JBHFNQ010000087.1"/>
</dbReference>
<evidence type="ECO:0000313" key="1">
    <source>
        <dbReference type="EMBL" id="MFB2877405.1"/>
    </source>
</evidence>
<organism evidence="1 2">
    <name type="scientific">Floridaenema aerugineum BLCC-F46</name>
    <dbReference type="NCBI Taxonomy" id="3153654"/>
    <lineage>
        <taxon>Bacteria</taxon>
        <taxon>Bacillati</taxon>
        <taxon>Cyanobacteriota</taxon>
        <taxon>Cyanophyceae</taxon>
        <taxon>Oscillatoriophycideae</taxon>
        <taxon>Aerosakkonematales</taxon>
        <taxon>Aerosakkonemataceae</taxon>
        <taxon>Floridanema</taxon>
        <taxon>Floridanema aerugineum</taxon>
    </lineage>
</organism>
<proteinExistence type="predicted"/>
<dbReference type="PANTHER" id="PTHR12922:SF7">
    <property type="entry name" value="UBIQUINONE BIOSYNTHESIS PROTEIN COQ4 HOMOLOG, MITOCHONDRIAL"/>
    <property type="match status" value="1"/>
</dbReference>
<evidence type="ECO:0000313" key="2">
    <source>
        <dbReference type="Proteomes" id="UP001576774"/>
    </source>
</evidence>